<dbReference type="AlphaFoldDB" id="A0AAV4VIF2"/>
<keyword evidence="2" id="KW-1133">Transmembrane helix</keyword>
<evidence type="ECO:0000256" key="1">
    <source>
        <dbReference type="SAM" id="MobiDB-lite"/>
    </source>
</evidence>
<accession>A0AAV4VIF2</accession>
<feature type="chain" id="PRO_5043439245" evidence="3">
    <location>
        <begin position="26"/>
        <end position="124"/>
    </location>
</feature>
<protein>
    <submittedName>
        <fullName evidence="4">Uncharacterized protein</fullName>
    </submittedName>
</protein>
<feature type="region of interest" description="Disordered" evidence="1">
    <location>
        <begin position="77"/>
        <end position="100"/>
    </location>
</feature>
<gene>
    <name evidence="4" type="primary">AVEN_177347_1</name>
    <name evidence="4" type="ORF">CEXT_172501</name>
</gene>
<keyword evidence="2" id="KW-0812">Transmembrane</keyword>
<feature type="signal peptide" evidence="3">
    <location>
        <begin position="1"/>
        <end position="25"/>
    </location>
</feature>
<feature type="transmembrane region" description="Helical" evidence="2">
    <location>
        <begin position="49"/>
        <end position="69"/>
    </location>
</feature>
<keyword evidence="2" id="KW-0472">Membrane</keyword>
<evidence type="ECO:0000256" key="2">
    <source>
        <dbReference type="SAM" id="Phobius"/>
    </source>
</evidence>
<proteinExistence type="predicted"/>
<evidence type="ECO:0000313" key="4">
    <source>
        <dbReference type="EMBL" id="GIY69926.1"/>
    </source>
</evidence>
<sequence>MSIQHVPAIFVICSCFLSEILESDADDPLVIIDQQNAEEETRLPNAHSATFVMGFIFLCLFVYGIYRIYKCHCIHKKPPLSDPGNTGDDPSETATKGHEKVYPRTQRLSCYLWTEKAKTQYPCM</sequence>
<evidence type="ECO:0000256" key="3">
    <source>
        <dbReference type="SAM" id="SignalP"/>
    </source>
</evidence>
<keyword evidence="3" id="KW-0732">Signal</keyword>
<name>A0AAV4VIF2_CAEEX</name>
<keyword evidence="5" id="KW-1185">Reference proteome</keyword>
<evidence type="ECO:0000313" key="5">
    <source>
        <dbReference type="Proteomes" id="UP001054945"/>
    </source>
</evidence>
<dbReference type="EMBL" id="BPLR01014611">
    <property type="protein sequence ID" value="GIY69926.1"/>
    <property type="molecule type" value="Genomic_DNA"/>
</dbReference>
<organism evidence="4 5">
    <name type="scientific">Caerostris extrusa</name>
    <name type="common">Bark spider</name>
    <name type="synonym">Caerostris bankana</name>
    <dbReference type="NCBI Taxonomy" id="172846"/>
    <lineage>
        <taxon>Eukaryota</taxon>
        <taxon>Metazoa</taxon>
        <taxon>Ecdysozoa</taxon>
        <taxon>Arthropoda</taxon>
        <taxon>Chelicerata</taxon>
        <taxon>Arachnida</taxon>
        <taxon>Araneae</taxon>
        <taxon>Araneomorphae</taxon>
        <taxon>Entelegynae</taxon>
        <taxon>Araneoidea</taxon>
        <taxon>Araneidae</taxon>
        <taxon>Caerostris</taxon>
    </lineage>
</organism>
<reference evidence="4 5" key="1">
    <citation type="submission" date="2021-06" db="EMBL/GenBank/DDBJ databases">
        <title>Caerostris extrusa draft genome.</title>
        <authorList>
            <person name="Kono N."/>
            <person name="Arakawa K."/>
        </authorList>
    </citation>
    <scope>NUCLEOTIDE SEQUENCE [LARGE SCALE GENOMIC DNA]</scope>
</reference>
<comment type="caution">
    <text evidence="4">The sequence shown here is derived from an EMBL/GenBank/DDBJ whole genome shotgun (WGS) entry which is preliminary data.</text>
</comment>
<dbReference type="Proteomes" id="UP001054945">
    <property type="component" value="Unassembled WGS sequence"/>
</dbReference>